<feature type="transmembrane region" description="Helical" evidence="9">
    <location>
        <begin position="32"/>
        <end position="50"/>
    </location>
</feature>
<gene>
    <name evidence="11" type="ORF">B2A_14885</name>
</gene>
<comment type="caution">
    <text evidence="11">The sequence shown here is derived from an EMBL/GenBank/DDBJ whole genome shotgun (WGS) entry which is preliminary data.</text>
</comment>
<evidence type="ECO:0000256" key="1">
    <source>
        <dbReference type="ARBA" id="ARBA00004651"/>
    </source>
</evidence>
<sequence length="182" mass="19755">MFSIGLAFIFIAGISFLGFAINALFDKIKITSVLPLMIIGLLMGPVFNLVNVGSSSIITELNPYITAIAIAFILFEIGMNMRIKTLSKVILASTQFILLTQIIIGAAVGLFVYYIMGWSWPVALIFSFAISGPSSITAPTLAKNMKAPENLRTFIVYEGVFSDILQLVVPLVLISIYVIPNA</sequence>
<keyword evidence="7" id="KW-0406">Ion transport</keyword>
<evidence type="ECO:0000256" key="2">
    <source>
        <dbReference type="ARBA" id="ARBA00022448"/>
    </source>
</evidence>
<feature type="transmembrane region" description="Helical" evidence="9">
    <location>
        <begin position="96"/>
        <end position="116"/>
    </location>
</feature>
<evidence type="ECO:0000259" key="10">
    <source>
        <dbReference type="Pfam" id="PF00999"/>
    </source>
</evidence>
<accession>T0Y9S7</accession>
<protein>
    <submittedName>
        <fullName evidence="11">Sodium/hydrogen exchanger family protein</fullName>
    </submittedName>
</protein>
<dbReference type="PANTHER" id="PTHR32507:SF0">
    <property type="entry name" value="NA(+)_H(+) ANTIPORTER 2-RELATED"/>
    <property type="match status" value="1"/>
</dbReference>
<evidence type="ECO:0000256" key="5">
    <source>
        <dbReference type="ARBA" id="ARBA00022692"/>
    </source>
</evidence>
<keyword evidence="4" id="KW-1003">Cell membrane</keyword>
<dbReference type="Gene3D" id="1.20.1530.20">
    <property type="match status" value="1"/>
</dbReference>
<dbReference type="EMBL" id="AUZZ01010830">
    <property type="protein sequence ID" value="EQD28557.1"/>
    <property type="molecule type" value="Genomic_DNA"/>
</dbReference>
<proteinExistence type="predicted"/>
<evidence type="ECO:0000256" key="7">
    <source>
        <dbReference type="ARBA" id="ARBA00023065"/>
    </source>
</evidence>
<reference evidence="11" key="1">
    <citation type="submission" date="2013-08" db="EMBL/GenBank/DDBJ databases">
        <authorList>
            <person name="Mendez C."/>
            <person name="Richter M."/>
            <person name="Ferrer M."/>
            <person name="Sanchez J."/>
        </authorList>
    </citation>
    <scope>NUCLEOTIDE SEQUENCE</scope>
</reference>
<dbReference type="InterPro" id="IPR038770">
    <property type="entry name" value="Na+/solute_symporter_sf"/>
</dbReference>
<dbReference type="GO" id="GO:0005886">
    <property type="term" value="C:plasma membrane"/>
    <property type="evidence" value="ECO:0007669"/>
    <property type="project" value="UniProtKB-SubCell"/>
</dbReference>
<dbReference type="AlphaFoldDB" id="T0Y9S7"/>
<evidence type="ECO:0000256" key="3">
    <source>
        <dbReference type="ARBA" id="ARBA00022449"/>
    </source>
</evidence>
<feature type="transmembrane region" description="Helical" evidence="9">
    <location>
        <begin position="122"/>
        <end position="142"/>
    </location>
</feature>
<dbReference type="PANTHER" id="PTHR32507">
    <property type="entry name" value="NA(+)/H(+) ANTIPORTER 1"/>
    <property type="match status" value="1"/>
</dbReference>
<dbReference type="Pfam" id="PF00999">
    <property type="entry name" value="Na_H_Exchanger"/>
    <property type="match status" value="1"/>
</dbReference>
<keyword evidence="6 9" id="KW-1133">Transmembrane helix</keyword>
<feature type="non-terminal residue" evidence="11">
    <location>
        <position position="182"/>
    </location>
</feature>
<keyword evidence="8 9" id="KW-0472">Membrane</keyword>
<name>T0Y9S7_9ZZZZ</name>
<dbReference type="GO" id="GO:1902600">
    <property type="term" value="P:proton transmembrane transport"/>
    <property type="evidence" value="ECO:0007669"/>
    <property type="project" value="InterPro"/>
</dbReference>
<evidence type="ECO:0000256" key="6">
    <source>
        <dbReference type="ARBA" id="ARBA00022989"/>
    </source>
</evidence>
<feature type="domain" description="Cation/H+ exchanger transmembrane" evidence="10">
    <location>
        <begin position="20"/>
        <end position="177"/>
    </location>
</feature>
<dbReference type="InterPro" id="IPR006153">
    <property type="entry name" value="Cation/H_exchanger_TM"/>
</dbReference>
<feature type="transmembrane region" description="Helical" evidence="9">
    <location>
        <begin position="6"/>
        <end position="25"/>
    </location>
</feature>
<feature type="transmembrane region" description="Helical" evidence="9">
    <location>
        <begin position="154"/>
        <end position="179"/>
    </location>
</feature>
<feature type="transmembrane region" description="Helical" evidence="9">
    <location>
        <begin position="56"/>
        <end position="75"/>
    </location>
</feature>
<evidence type="ECO:0000313" key="11">
    <source>
        <dbReference type="EMBL" id="EQD28557.1"/>
    </source>
</evidence>
<organism evidence="11">
    <name type="scientific">mine drainage metagenome</name>
    <dbReference type="NCBI Taxonomy" id="410659"/>
    <lineage>
        <taxon>unclassified sequences</taxon>
        <taxon>metagenomes</taxon>
        <taxon>ecological metagenomes</taxon>
    </lineage>
</organism>
<evidence type="ECO:0000256" key="4">
    <source>
        <dbReference type="ARBA" id="ARBA00022475"/>
    </source>
</evidence>
<comment type="subcellular location">
    <subcellularLocation>
        <location evidence="1">Cell membrane</location>
        <topology evidence="1">Multi-pass membrane protein</topology>
    </subcellularLocation>
</comment>
<keyword evidence="3" id="KW-0050">Antiport</keyword>
<keyword evidence="5 9" id="KW-0812">Transmembrane</keyword>
<reference evidence="11" key="2">
    <citation type="journal article" date="2014" name="ISME J.">
        <title>Microbial stratification in low pH oxic and suboxic macroscopic growths along an acid mine drainage.</title>
        <authorList>
            <person name="Mendez-Garcia C."/>
            <person name="Mesa V."/>
            <person name="Sprenger R.R."/>
            <person name="Richter M."/>
            <person name="Diez M.S."/>
            <person name="Solano J."/>
            <person name="Bargiela R."/>
            <person name="Golyshina O.V."/>
            <person name="Manteca A."/>
            <person name="Ramos J.L."/>
            <person name="Gallego J.R."/>
            <person name="Llorente I."/>
            <person name="Martins Dos Santos V.A."/>
            <person name="Jensen O.N."/>
            <person name="Pelaez A.I."/>
            <person name="Sanchez J."/>
            <person name="Ferrer M."/>
        </authorList>
    </citation>
    <scope>NUCLEOTIDE SEQUENCE</scope>
</reference>
<evidence type="ECO:0000256" key="8">
    <source>
        <dbReference type="ARBA" id="ARBA00023136"/>
    </source>
</evidence>
<keyword evidence="2" id="KW-0813">Transport</keyword>
<dbReference type="GO" id="GO:0015297">
    <property type="term" value="F:antiporter activity"/>
    <property type="evidence" value="ECO:0007669"/>
    <property type="project" value="UniProtKB-KW"/>
</dbReference>
<evidence type="ECO:0000256" key="9">
    <source>
        <dbReference type="SAM" id="Phobius"/>
    </source>
</evidence>